<dbReference type="Proteomes" id="UP000694400">
    <property type="component" value="Chromosome 31"/>
</dbReference>
<evidence type="ECO:0000256" key="1">
    <source>
        <dbReference type="SAM" id="MobiDB-lite"/>
    </source>
</evidence>
<sequence length="215" mass="23547">MEPSPFNRRQWASQSLKITAKDVLVKNCFFFFLHSLSRRYQKAAEEATAEKKRSSTENLPPHFKRGNLSVLKKKWENPVLGTESRKETLRSSCAEVGHKVASSEFGVGNSPASCSDPEQSPAAGTASHAQASSGTAGQLPGPAVDSKKSKSHSVESGKMENCLREPREAEKPEASENTDSSGKIEKYSVPLNKLKMMFEKGEAAQTKVRICPFKS</sequence>
<reference evidence="2" key="1">
    <citation type="submission" date="2019-08" db="EMBL/GenBank/DDBJ databases">
        <title>Three high-quality genomes provides insights into domestication of ducks.</title>
        <authorList>
            <person name="Hou Z.C."/>
            <person name="Zhu F."/>
            <person name="Yin Z.T."/>
            <person name="Zhang F."/>
        </authorList>
    </citation>
    <scope>NUCLEOTIDE SEQUENCE [LARGE SCALE GENOMIC DNA]</scope>
</reference>
<evidence type="ECO:0000313" key="3">
    <source>
        <dbReference type="Proteomes" id="UP000694400"/>
    </source>
</evidence>
<reference evidence="2" key="2">
    <citation type="submission" date="2025-08" db="UniProtKB">
        <authorList>
            <consortium name="Ensembl"/>
        </authorList>
    </citation>
    <scope>IDENTIFICATION</scope>
</reference>
<evidence type="ECO:0000313" key="2">
    <source>
        <dbReference type="Ensembl" id="ENSAPLP00020005543.1"/>
    </source>
</evidence>
<protein>
    <recommendedName>
        <fullName evidence="4">LIM domain and actin-binding protein 1</fullName>
    </recommendedName>
</protein>
<proteinExistence type="predicted"/>
<feature type="region of interest" description="Disordered" evidence="1">
    <location>
        <begin position="46"/>
        <end position="66"/>
    </location>
</feature>
<name>A0A8B9QZ88_ANAPL</name>
<dbReference type="Ensembl" id="ENSAPLT00020005957.1">
    <property type="protein sequence ID" value="ENSAPLP00020005543.1"/>
    <property type="gene ID" value="ENSAPLG00020004060.1"/>
</dbReference>
<reference evidence="2" key="3">
    <citation type="submission" date="2025-09" db="UniProtKB">
        <authorList>
            <consortium name="Ensembl"/>
        </authorList>
    </citation>
    <scope>IDENTIFICATION</scope>
</reference>
<feature type="compositionally biased region" description="Polar residues" evidence="1">
    <location>
        <begin position="127"/>
        <end position="136"/>
    </location>
</feature>
<feature type="region of interest" description="Disordered" evidence="1">
    <location>
        <begin position="104"/>
        <end position="186"/>
    </location>
</feature>
<feature type="compositionally biased region" description="Basic and acidic residues" evidence="1">
    <location>
        <begin position="46"/>
        <end position="55"/>
    </location>
</feature>
<organism evidence="2 3">
    <name type="scientific">Anas platyrhynchos</name>
    <name type="common">Mallard</name>
    <name type="synonym">Anas boschas</name>
    <dbReference type="NCBI Taxonomy" id="8839"/>
    <lineage>
        <taxon>Eukaryota</taxon>
        <taxon>Metazoa</taxon>
        <taxon>Chordata</taxon>
        <taxon>Craniata</taxon>
        <taxon>Vertebrata</taxon>
        <taxon>Euteleostomi</taxon>
        <taxon>Archelosauria</taxon>
        <taxon>Archosauria</taxon>
        <taxon>Dinosauria</taxon>
        <taxon>Saurischia</taxon>
        <taxon>Theropoda</taxon>
        <taxon>Coelurosauria</taxon>
        <taxon>Aves</taxon>
        <taxon>Neognathae</taxon>
        <taxon>Galloanserae</taxon>
        <taxon>Anseriformes</taxon>
        <taxon>Anatidae</taxon>
        <taxon>Anatinae</taxon>
        <taxon>Anas</taxon>
    </lineage>
</organism>
<accession>A0A8B9QZ88</accession>
<dbReference type="AlphaFoldDB" id="A0A8B9QZ88"/>
<evidence type="ECO:0008006" key="4">
    <source>
        <dbReference type="Google" id="ProtNLM"/>
    </source>
</evidence>
<feature type="compositionally biased region" description="Basic and acidic residues" evidence="1">
    <location>
        <begin position="145"/>
        <end position="174"/>
    </location>
</feature>